<gene>
    <name evidence="2" type="ORF">K5L39_09015</name>
</gene>
<comment type="caution">
    <text evidence="2">The sequence shown here is derived from an EMBL/GenBank/DDBJ whole genome shotgun (WGS) entry which is preliminary data.</text>
</comment>
<keyword evidence="1" id="KW-0812">Transmembrane</keyword>
<sequence>MNPTADAVNAQELIALVGGIVCIIIATALESDDREKIRRNRGRFWGAGCAFSSFMFVGMLPDWKYGIEAAVACGILFASMAFAYTPFLKVRGRIYAAQWRHRQAESVEDDSGPDRDRIPDSYTGFSPAAQSWWMLTVVCLVCLIVIYADFVAHNNHVHLFGIPATIVVVYVPLYVGYWDASWNYPVARGQLNQFTMLSIMTAGIFAALYFATFHIGKRWPWRPKRSIEYRMHPRHRRQGGED</sequence>
<keyword evidence="3" id="KW-1185">Reference proteome</keyword>
<keyword evidence="1" id="KW-0472">Membrane</keyword>
<feature type="transmembrane region" description="Helical" evidence="1">
    <location>
        <begin position="159"/>
        <end position="177"/>
    </location>
</feature>
<keyword evidence="1" id="KW-1133">Transmembrane helix</keyword>
<feature type="transmembrane region" description="Helical" evidence="1">
    <location>
        <begin position="65"/>
        <end position="84"/>
    </location>
</feature>
<organism evidence="2 3">
    <name type="scientific">[Mycobacterium] vasticus</name>
    <dbReference type="NCBI Taxonomy" id="2875777"/>
    <lineage>
        <taxon>Bacteria</taxon>
        <taxon>Bacillati</taxon>
        <taxon>Actinomycetota</taxon>
        <taxon>Actinomycetes</taxon>
        <taxon>Mycobacteriales</taxon>
        <taxon>Mycobacteriaceae</taxon>
        <taxon>Mycolicibacter</taxon>
    </lineage>
</organism>
<reference evidence="2 3" key="1">
    <citation type="submission" date="2023-12" db="EMBL/GenBank/DDBJ databases">
        <title>Description of new species of Mycobacterium terrae complex isolated from sewage at the Sao Paulo Zoological Park Foundation in Brazil.</title>
        <authorList>
            <person name="Romagnoli C.L."/>
            <person name="Conceicao E.C."/>
            <person name="Machado E."/>
            <person name="Barreto L.B.P.F."/>
            <person name="Sharma A."/>
            <person name="Silva N.M."/>
            <person name="Marques L.E."/>
            <person name="Juliana M.A."/>
            <person name="Lourenco M.C.S."/>
            <person name="Digiampietri L.A."/>
            <person name="Suffys P.N."/>
            <person name="Viana-Niero C."/>
        </authorList>
    </citation>
    <scope>NUCLEOTIDE SEQUENCE [LARGE SCALE GENOMIC DNA]</scope>
    <source>
        <strain evidence="2 3">MYC017</strain>
    </source>
</reference>
<feature type="transmembrane region" description="Helical" evidence="1">
    <location>
        <begin position="12"/>
        <end position="29"/>
    </location>
</feature>
<proteinExistence type="predicted"/>
<evidence type="ECO:0000256" key="1">
    <source>
        <dbReference type="SAM" id="Phobius"/>
    </source>
</evidence>
<evidence type="ECO:0000313" key="3">
    <source>
        <dbReference type="Proteomes" id="UP001299283"/>
    </source>
</evidence>
<name>A0ABU5YW32_9MYCO</name>
<accession>A0ABU5YW32</accession>
<protein>
    <submittedName>
        <fullName evidence="2">Uncharacterized protein</fullName>
    </submittedName>
</protein>
<dbReference type="Proteomes" id="UP001299283">
    <property type="component" value="Unassembled WGS sequence"/>
</dbReference>
<feature type="transmembrane region" description="Helical" evidence="1">
    <location>
        <begin position="197"/>
        <end position="216"/>
    </location>
</feature>
<feature type="transmembrane region" description="Helical" evidence="1">
    <location>
        <begin position="132"/>
        <end position="152"/>
    </location>
</feature>
<dbReference type="RefSeq" id="WP_225397974.1">
    <property type="nucleotide sequence ID" value="NZ_JAYJJQ010000006.1"/>
</dbReference>
<evidence type="ECO:0000313" key="2">
    <source>
        <dbReference type="EMBL" id="MEB3069325.1"/>
    </source>
</evidence>
<dbReference type="EMBL" id="JAYJJQ010000006">
    <property type="protein sequence ID" value="MEB3069325.1"/>
    <property type="molecule type" value="Genomic_DNA"/>
</dbReference>